<keyword evidence="7 9" id="KW-0472">Membrane</keyword>
<dbReference type="Gene3D" id="1.20.58.1610">
    <property type="entry name" value="NADH:ubiquinone/plastoquinone oxidoreductase, chain 3"/>
    <property type="match status" value="1"/>
</dbReference>
<dbReference type="InterPro" id="IPR038430">
    <property type="entry name" value="NDAH_ubi_oxred_su3_sf"/>
</dbReference>
<dbReference type="Pfam" id="PF00507">
    <property type="entry name" value="Oxidored_q4"/>
    <property type="match status" value="1"/>
</dbReference>
<evidence type="ECO:0000256" key="8">
    <source>
        <dbReference type="ARBA" id="ARBA00049551"/>
    </source>
</evidence>
<keyword evidence="9 10" id="KW-0496">Mitochondrion</keyword>
<feature type="transmembrane region" description="Helical" evidence="9">
    <location>
        <begin position="68"/>
        <end position="89"/>
    </location>
</feature>
<evidence type="ECO:0000256" key="6">
    <source>
        <dbReference type="ARBA" id="ARBA00022989"/>
    </source>
</evidence>
<evidence type="ECO:0000256" key="1">
    <source>
        <dbReference type="ARBA" id="ARBA00004370"/>
    </source>
</evidence>
<keyword evidence="9" id="KW-0830">Ubiquinone</keyword>
<dbReference type="PANTHER" id="PTHR11058:SF9">
    <property type="entry name" value="NADH-UBIQUINONE OXIDOREDUCTASE CHAIN 3"/>
    <property type="match status" value="1"/>
</dbReference>
<dbReference type="EMBL" id="GQ354525">
    <property type="protein sequence ID" value="ACU32827.1"/>
    <property type="molecule type" value="Genomic_DNA"/>
</dbReference>
<organism evidence="10">
    <name type="scientific">Brettanomyces custersianus</name>
    <name type="common">Yeast</name>
    <dbReference type="NCBI Taxonomy" id="13368"/>
    <lineage>
        <taxon>Eukaryota</taxon>
        <taxon>Fungi</taxon>
        <taxon>Dikarya</taxon>
        <taxon>Ascomycota</taxon>
        <taxon>Saccharomycotina</taxon>
        <taxon>Pichiomycetes</taxon>
        <taxon>Pichiales</taxon>
        <taxon>Pichiaceae</taxon>
        <taxon>Brettanomyces</taxon>
    </lineage>
</organism>
<sequence>MFQDIFNWFLILIGIVGIVLLAINFLLVESPKMDENIGNSLDYLEKSNPFECGFDSFRQSTNPVPIPFILIALLFLPFDLEVSSMLPYIVSSYSIGLYGLIFFIIFLLILVVGFAFELNCKAIALFKFVPKTSNKSMTVYL</sequence>
<dbReference type="GO" id="GO:0031966">
    <property type="term" value="C:mitochondrial membrane"/>
    <property type="evidence" value="ECO:0007669"/>
    <property type="project" value="UniProtKB-SubCell"/>
</dbReference>
<keyword evidence="9" id="KW-1278">Translocase</keyword>
<comment type="similarity">
    <text evidence="2 9">Belongs to the complex I subunit 3 family.</text>
</comment>
<comment type="subcellular location">
    <subcellularLocation>
        <location evidence="1">Membrane</location>
    </subcellularLocation>
    <subcellularLocation>
        <location evidence="9">Mitochondrion membrane</location>
        <topology evidence="9">Multi-pass membrane protein</topology>
    </subcellularLocation>
</comment>
<dbReference type="GO" id="GO:0030964">
    <property type="term" value="C:NADH dehydrogenase complex"/>
    <property type="evidence" value="ECO:0007669"/>
    <property type="project" value="TreeGrafter"/>
</dbReference>
<comment type="catalytic activity">
    <reaction evidence="8 9">
        <text>a ubiquinone + NADH + 5 H(+)(in) = a ubiquinol + NAD(+) + 4 H(+)(out)</text>
        <dbReference type="Rhea" id="RHEA:29091"/>
        <dbReference type="Rhea" id="RHEA-COMP:9565"/>
        <dbReference type="Rhea" id="RHEA-COMP:9566"/>
        <dbReference type="ChEBI" id="CHEBI:15378"/>
        <dbReference type="ChEBI" id="CHEBI:16389"/>
        <dbReference type="ChEBI" id="CHEBI:17976"/>
        <dbReference type="ChEBI" id="CHEBI:57540"/>
        <dbReference type="ChEBI" id="CHEBI:57945"/>
        <dbReference type="EC" id="7.1.1.2"/>
    </reaction>
</comment>
<accession>C7FEX0</accession>
<keyword evidence="9" id="KW-0520">NAD</keyword>
<evidence type="ECO:0000256" key="4">
    <source>
        <dbReference type="ARBA" id="ARBA00022448"/>
    </source>
</evidence>
<keyword evidence="9" id="KW-0679">Respiratory chain</keyword>
<evidence type="ECO:0000256" key="5">
    <source>
        <dbReference type="ARBA" id="ARBA00022692"/>
    </source>
</evidence>
<dbReference type="InterPro" id="IPR000440">
    <property type="entry name" value="NADH_UbQ/plastoQ_OxRdtase_su3"/>
</dbReference>
<dbReference type="GeneID" id="8363652"/>
<dbReference type="AlphaFoldDB" id="C7FEX0"/>
<evidence type="ECO:0000256" key="7">
    <source>
        <dbReference type="ARBA" id="ARBA00023136"/>
    </source>
</evidence>
<evidence type="ECO:0000256" key="2">
    <source>
        <dbReference type="ARBA" id="ARBA00008472"/>
    </source>
</evidence>
<evidence type="ECO:0000256" key="9">
    <source>
        <dbReference type="RuleBase" id="RU003640"/>
    </source>
</evidence>
<name>C7FEX0_BRECS</name>
<geneLocation type="mitochondrion" evidence="10"/>
<reference evidence="10" key="1">
    <citation type="journal article" date="2010" name="FEMS Yeast Res.">
        <title>Mitochondrial genome from the facultative anaerobe and petite-positive yeast Dekkera bruxellensis contains the NADH dehydrogenase subunit genes.</title>
        <authorList>
            <person name="Prochazka E."/>
            <person name="Polakova S."/>
            <person name="Piskur J."/>
            <person name="Sulo P."/>
        </authorList>
    </citation>
    <scope>NUCLEOTIDE SEQUENCE</scope>
    <source>
        <strain evidence="10">CBS 4805</strain>
    </source>
</reference>
<gene>
    <name evidence="10" type="primary">nad3</name>
</gene>
<keyword evidence="5 9" id="KW-0812">Transmembrane</keyword>
<dbReference type="GO" id="GO:0008137">
    <property type="term" value="F:NADH dehydrogenase (ubiquinone) activity"/>
    <property type="evidence" value="ECO:0007669"/>
    <property type="project" value="UniProtKB-UniRule"/>
</dbReference>
<protein>
    <recommendedName>
        <fullName evidence="3 9">NADH-ubiquinone oxidoreductase chain 3</fullName>
        <ecNumber evidence="9">7.1.1.2</ecNumber>
    </recommendedName>
</protein>
<keyword evidence="4 9" id="KW-0813">Transport</keyword>
<comment type="function">
    <text evidence="9">Core subunit of the mitochondrial membrane respiratory chain NADH dehydrogenase (Complex I) which catalyzes electron transfer from NADH through the respiratory chain, using ubiquinone as an electron acceptor. Essential for the catalytic activity of complex I.</text>
</comment>
<proteinExistence type="inferred from homology"/>
<dbReference type="EC" id="7.1.1.2" evidence="9"/>
<evidence type="ECO:0000256" key="3">
    <source>
        <dbReference type="ARBA" id="ARBA00021007"/>
    </source>
</evidence>
<keyword evidence="6 9" id="KW-1133">Transmembrane helix</keyword>
<feature type="transmembrane region" description="Helical" evidence="9">
    <location>
        <begin position="6"/>
        <end position="27"/>
    </location>
</feature>
<evidence type="ECO:0000313" key="10">
    <source>
        <dbReference type="EMBL" id="ACU32827.1"/>
    </source>
</evidence>
<dbReference type="RefSeq" id="YP_003127044.1">
    <property type="nucleotide sequence ID" value="NC_013145.2"/>
</dbReference>
<feature type="transmembrane region" description="Helical" evidence="9">
    <location>
        <begin position="95"/>
        <end position="116"/>
    </location>
</feature>
<keyword evidence="9" id="KW-0249">Electron transport</keyword>
<dbReference type="PANTHER" id="PTHR11058">
    <property type="entry name" value="NADH-UBIQUINONE OXIDOREDUCTASE CHAIN 3"/>
    <property type="match status" value="1"/>
</dbReference>